<dbReference type="EMBL" id="JAZGQO010000007">
    <property type="protein sequence ID" value="KAK6181454.1"/>
    <property type="molecule type" value="Genomic_DNA"/>
</dbReference>
<feature type="region of interest" description="Disordered" evidence="1">
    <location>
        <begin position="1"/>
        <end position="36"/>
    </location>
</feature>
<feature type="compositionally biased region" description="Low complexity" evidence="1">
    <location>
        <begin position="1"/>
        <end position="29"/>
    </location>
</feature>
<dbReference type="Proteomes" id="UP001347796">
    <property type="component" value="Unassembled WGS sequence"/>
</dbReference>
<proteinExistence type="predicted"/>
<gene>
    <name evidence="2" type="ORF">SNE40_009300</name>
</gene>
<keyword evidence="3" id="KW-1185">Reference proteome</keyword>
<evidence type="ECO:0000256" key="1">
    <source>
        <dbReference type="SAM" id="MobiDB-lite"/>
    </source>
</evidence>
<reference evidence="2 3" key="1">
    <citation type="submission" date="2024-01" db="EMBL/GenBank/DDBJ databases">
        <title>The genome of the rayed Mediterranean limpet Patella caerulea (Linnaeus, 1758).</title>
        <authorList>
            <person name="Anh-Thu Weber A."/>
            <person name="Halstead-Nussloch G."/>
        </authorList>
    </citation>
    <scope>NUCLEOTIDE SEQUENCE [LARGE SCALE GENOMIC DNA]</scope>
    <source>
        <strain evidence="2">AATW-2023a</strain>
        <tissue evidence="2">Whole specimen</tissue>
    </source>
</reference>
<sequence length="141" mass="15252">MLASVSEISPNSSYGSSSSSIQSEAANARAKAKAAKTRLSFMEKEAKLKQQKAVIETELDVIAAEKDAAIAVAEAGALEAYWSSRRSRSSLISLPSENKSTRTKNYVETVQSQKRPTDSSLTSHQQDVHVAERVTLKCSAF</sequence>
<evidence type="ECO:0000313" key="2">
    <source>
        <dbReference type="EMBL" id="KAK6181454.1"/>
    </source>
</evidence>
<accession>A0AAN8PQG9</accession>
<name>A0AAN8PQG9_PATCE</name>
<dbReference type="AlphaFoldDB" id="A0AAN8PQG9"/>
<organism evidence="2 3">
    <name type="scientific">Patella caerulea</name>
    <name type="common">Rayed Mediterranean limpet</name>
    <dbReference type="NCBI Taxonomy" id="87958"/>
    <lineage>
        <taxon>Eukaryota</taxon>
        <taxon>Metazoa</taxon>
        <taxon>Spiralia</taxon>
        <taxon>Lophotrochozoa</taxon>
        <taxon>Mollusca</taxon>
        <taxon>Gastropoda</taxon>
        <taxon>Patellogastropoda</taxon>
        <taxon>Patelloidea</taxon>
        <taxon>Patellidae</taxon>
        <taxon>Patella</taxon>
    </lineage>
</organism>
<evidence type="ECO:0000313" key="3">
    <source>
        <dbReference type="Proteomes" id="UP001347796"/>
    </source>
</evidence>
<protein>
    <submittedName>
        <fullName evidence="2">Uncharacterized protein</fullName>
    </submittedName>
</protein>
<comment type="caution">
    <text evidence="2">The sequence shown here is derived from an EMBL/GenBank/DDBJ whole genome shotgun (WGS) entry which is preliminary data.</text>
</comment>